<gene>
    <name evidence="3" type="ORF">C5L14_08110</name>
</gene>
<proteinExistence type="predicted"/>
<dbReference type="GO" id="GO:0030246">
    <property type="term" value="F:carbohydrate binding"/>
    <property type="evidence" value="ECO:0007669"/>
    <property type="project" value="InterPro"/>
</dbReference>
<evidence type="ECO:0000259" key="1">
    <source>
        <dbReference type="Pfam" id="PF00723"/>
    </source>
</evidence>
<dbReference type="InterPro" id="IPR011013">
    <property type="entry name" value="Gal_mutarotase_sf_dom"/>
</dbReference>
<dbReference type="InterPro" id="IPR011613">
    <property type="entry name" value="GH15-like"/>
</dbReference>
<evidence type="ECO:0000259" key="2">
    <source>
        <dbReference type="Pfam" id="PF09137"/>
    </source>
</evidence>
<dbReference type="GO" id="GO:0004553">
    <property type="term" value="F:hydrolase activity, hydrolyzing O-glycosyl compounds"/>
    <property type="evidence" value="ECO:0007669"/>
    <property type="project" value="TreeGrafter"/>
</dbReference>
<name>A0A2S9QEU3_9HYPH</name>
<dbReference type="GO" id="GO:0005975">
    <property type="term" value="P:carbohydrate metabolic process"/>
    <property type="evidence" value="ECO:0007669"/>
    <property type="project" value="InterPro"/>
</dbReference>
<dbReference type="GO" id="GO:0016757">
    <property type="term" value="F:glycosyltransferase activity"/>
    <property type="evidence" value="ECO:0007669"/>
    <property type="project" value="UniProtKB-ARBA"/>
</dbReference>
<evidence type="ECO:0000313" key="4">
    <source>
        <dbReference type="Proteomes" id="UP000237682"/>
    </source>
</evidence>
<dbReference type="InterPro" id="IPR008928">
    <property type="entry name" value="6-hairpin_glycosidase_sf"/>
</dbReference>
<organism evidence="3 4">
    <name type="scientific">Labrys okinawensis</name>
    <dbReference type="NCBI Taxonomy" id="346911"/>
    <lineage>
        <taxon>Bacteria</taxon>
        <taxon>Pseudomonadati</taxon>
        <taxon>Pseudomonadota</taxon>
        <taxon>Alphaproteobacteria</taxon>
        <taxon>Hyphomicrobiales</taxon>
        <taxon>Xanthobacteraceae</taxon>
        <taxon>Labrys</taxon>
    </lineage>
</organism>
<dbReference type="InterPro" id="IPR014718">
    <property type="entry name" value="GH-type_carb-bd"/>
</dbReference>
<dbReference type="Gene3D" id="1.50.10.10">
    <property type="match status" value="1"/>
</dbReference>
<dbReference type="AlphaFoldDB" id="A0A2S9QEU3"/>
<feature type="domain" description="GH15-like" evidence="1">
    <location>
        <begin position="295"/>
        <end position="355"/>
    </location>
</feature>
<comment type="caution">
    <text evidence="3">The sequence shown here is derived from an EMBL/GenBank/DDBJ whole genome shotgun (WGS) entry which is preliminary data.</text>
</comment>
<feature type="domain" description="GH15-like" evidence="1">
    <location>
        <begin position="371"/>
        <end position="680"/>
    </location>
</feature>
<dbReference type="Pfam" id="PF00723">
    <property type="entry name" value="Glyco_hydro_15"/>
    <property type="match status" value="2"/>
</dbReference>
<dbReference type="SUPFAM" id="SSF74650">
    <property type="entry name" value="Galactose mutarotase-like"/>
    <property type="match status" value="1"/>
</dbReference>
<dbReference type="PANTHER" id="PTHR31616:SF0">
    <property type="entry name" value="GLUCAN 1,4-ALPHA-GLUCOSIDASE"/>
    <property type="match status" value="1"/>
</dbReference>
<dbReference type="CDD" id="cd07430">
    <property type="entry name" value="GH15_N"/>
    <property type="match status" value="1"/>
</dbReference>
<evidence type="ECO:0000313" key="3">
    <source>
        <dbReference type="EMBL" id="PRH87864.1"/>
    </source>
</evidence>
<dbReference type="OrthoDB" id="9806081at2"/>
<dbReference type="InterPro" id="IPR015220">
    <property type="entry name" value="Glucodextranase_N"/>
</dbReference>
<dbReference type="InterPro" id="IPR006425">
    <property type="entry name" value="Glucoamylase_bac"/>
</dbReference>
<feature type="domain" description="Glucodextranase N-terminal" evidence="2">
    <location>
        <begin position="8"/>
        <end position="271"/>
    </location>
</feature>
<dbReference type="PANTHER" id="PTHR31616">
    <property type="entry name" value="TREHALASE"/>
    <property type="match status" value="1"/>
</dbReference>
<dbReference type="NCBIfam" id="TIGR01535">
    <property type="entry name" value="glucan_glucosid"/>
    <property type="match status" value="1"/>
</dbReference>
<keyword evidence="4" id="KW-1185">Reference proteome</keyword>
<protein>
    <submittedName>
        <fullName evidence="3">Glucan 1,4-alpha-glucosidase</fullName>
    </submittedName>
</protein>
<dbReference type="SUPFAM" id="SSF48208">
    <property type="entry name" value="Six-hairpin glycosidases"/>
    <property type="match status" value="1"/>
</dbReference>
<accession>A0A2S9QEU3</accession>
<dbReference type="EMBL" id="PUEJ01000003">
    <property type="protein sequence ID" value="PRH87864.1"/>
    <property type="molecule type" value="Genomic_DNA"/>
</dbReference>
<dbReference type="RefSeq" id="WP_105861533.1">
    <property type="nucleotide sequence ID" value="NZ_PUEJ01000003.1"/>
</dbReference>
<sequence>MSETAPPPGAPGVEPRWTSAAKSGIGTAGSASSRVWFALSHGILNEIYYPRIDLACIRDCGLLVTAADYFSEEKRDADGDIRMESDGIPIFELVNTAKDGRYRITKTVLADPFRDSLLQDIRFDALKGEAEDYGLHVLLSPHLVNQGSRNTAWVDDYKGHGLLMASGSYGYSLALAASVPWQARSAGYVGFSDGWQTLKRGEGVNSAWLRAEDGNVALSGTLDLRGSQGRVLLTLGLGLRPEEAALNAISSLQQGLEPARRRVRAIWQGWQAGLEDLDHVSPARGTTYRTSTAVLAAHRTGAFTGGAIASLSTPWGYNKGDNDLGGYHLVWPRDLVETAGGFLAAGSPADARGILDYLAAIQEGDGHWAQNNWIDGHPYWDGIQMDETAFPILLFDMLVRAGSLDAAEARRFLPMVERAASFVLRNGPVTDEDRWEEDAGYSPFTLAVEITALLAAADAMDAADRPDAATLLRETADAWHAEIDDWTFASDTELARALDIPGYYVRIGPGDGEDGPGLGGNVAIKNRSAQEAVLSAKMLLSPDALALVRFGLRAADDPRMVATVKAIDHLLKRDLPNGPCWYRYNNDGYGEHEDGSAFDGTGIGRLWPLLTGERAHYELAAGRPEEARRLLAALEASAGPGGQLPEQIWDSTDRPEHELFLGKPTGSAMPLVWAHGEHIKLLRSLRDGAVFDTPPQTVERYLTRKTISNRRFWRLNHRRRAIAPGQILRIELADLSAIRWSFDGWASHDEGRTHDAGLSLHVLDLPTSPLPEGSEIRFRLAPIGGPWLEADYLVTVKA</sequence>
<dbReference type="Pfam" id="PF09137">
    <property type="entry name" value="Glucodextran_N"/>
    <property type="match status" value="1"/>
</dbReference>
<dbReference type="Gene3D" id="2.70.98.10">
    <property type="match status" value="1"/>
</dbReference>
<reference evidence="3 4" key="1">
    <citation type="submission" date="2018-02" db="EMBL/GenBank/DDBJ databases">
        <title>Whole genome sequencing of endophytic bacterium.</title>
        <authorList>
            <person name="Eedara R."/>
            <person name="Podile A.R."/>
        </authorList>
    </citation>
    <scope>NUCLEOTIDE SEQUENCE [LARGE SCALE GENOMIC DNA]</scope>
    <source>
        <strain evidence="3 4">RP1T</strain>
    </source>
</reference>
<dbReference type="InterPro" id="IPR012341">
    <property type="entry name" value="6hp_glycosidase-like_sf"/>
</dbReference>
<dbReference type="Proteomes" id="UP000237682">
    <property type="component" value="Unassembled WGS sequence"/>
</dbReference>